<organism evidence="1 2">
    <name type="scientific">Bacillus licheniformis</name>
    <dbReference type="NCBI Taxonomy" id="1402"/>
    <lineage>
        <taxon>Bacteria</taxon>
        <taxon>Bacillati</taxon>
        <taxon>Bacillota</taxon>
        <taxon>Bacilli</taxon>
        <taxon>Bacillales</taxon>
        <taxon>Bacillaceae</taxon>
        <taxon>Bacillus</taxon>
    </lineage>
</organism>
<reference evidence="1 2" key="1">
    <citation type="submission" date="2019-06" db="EMBL/GenBank/DDBJ databases">
        <title>Genome sequence analysis of &gt;100 Bacillus licheniformis strains suggests intrinsic resistance to this species.</title>
        <authorList>
            <person name="Wels M."/>
            <person name="Siezen R.J."/>
            <person name="Johansen E."/>
            <person name="Stuer-Lauridsen B."/>
            <person name="Bjerre K."/>
            <person name="Nielsen B.K.K."/>
        </authorList>
    </citation>
    <scope>NUCLEOTIDE SEQUENCE [LARGE SCALE GENOMIC DNA]</scope>
    <source>
        <strain evidence="1 2">BAC-16736</strain>
    </source>
</reference>
<evidence type="ECO:0000313" key="1">
    <source>
        <dbReference type="EMBL" id="TWL22379.1"/>
    </source>
</evidence>
<proteinExistence type="predicted"/>
<comment type="caution">
    <text evidence="1">The sequence shown here is derived from an EMBL/GenBank/DDBJ whole genome shotgun (WGS) entry which is preliminary data.</text>
</comment>
<protein>
    <submittedName>
        <fullName evidence="1">Uncharacterized protein</fullName>
    </submittedName>
</protein>
<accession>A0A8B5Y8K3</accession>
<gene>
    <name evidence="1" type="ORF">CHCC16736_3848</name>
</gene>
<name>A0A8B5Y8K3_BACLI</name>
<dbReference type="EMBL" id="NILC01000029">
    <property type="protein sequence ID" value="TWL22379.1"/>
    <property type="molecule type" value="Genomic_DNA"/>
</dbReference>
<evidence type="ECO:0000313" key="2">
    <source>
        <dbReference type="Proteomes" id="UP000435910"/>
    </source>
</evidence>
<dbReference type="AlphaFoldDB" id="A0A8B5Y8K3"/>
<sequence length="38" mass="4229">MIRISKNVSGFIVFLSRFITLFSGSEEVSNGESKTSME</sequence>
<dbReference type="Proteomes" id="UP000435910">
    <property type="component" value="Unassembled WGS sequence"/>
</dbReference>